<protein>
    <recommendedName>
        <fullName evidence="4">Fucose 4-O-acetylase</fullName>
    </recommendedName>
</protein>
<evidence type="ECO:0008006" key="4">
    <source>
        <dbReference type="Google" id="ProtNLM"/>
    </source>
</evidence>
<name>A0A0D5NR26_9BACL</name>
<feature type="transmembrane region" description="Helical" evidence="1">
    <location>
        <begin position="123"/>
        <end position="140"/>
    </location>
</feature>
<feature type="transmembrane region" description="Helical" evidence="1">
    <location>
        <begin position="30"/>
        <end position="51"/>
    </location>
</feature>
<feature type="transmembrane region" description="Helical" evidence="1">
    <location>
        <begin position="255"/>
        <end position="276"/>
    </location>
</feature>
<keyword evidence="1" id="KW-0472">Membrane</keyword>
<keyword evidence="1" id="KW-0812">Transmembrane</keyword>
<gene>
    <name evidence="2" type="ORF">VN24_13415</name>
</gene>
<keyword evidence="1" id="KW-1133">Transmembrane helix</keyword>
<dbReference type="AlphaFoldDB" id="A0A0D5NR26"/>
<sequence length="332" mass="37255">MMNVKYVLITLVITANMLEPVISRHAGAMAVYETIYTFHIPMFAFAMGYSAQDYRQEGRASKALTAIAYQYIVFQSLYSLADASLFHAPGVVYSFFMPYSLLWFLCSHFCWRLLLPLFSRMKYALPTAVLLGVAAGYIPWEGGWVSLSRTFVFFPFFLAGFKARNFPRWQAAALRIRPFAVAAGFAVLAVFWLGPHIDPGWLYGSRTFAELGSTQWYAGLQRLGIYVLEAAASICFLACVPWSEGRLTGPGKRTLYVFLLQGFVIKAMLAAGLYDVIENERMAVPLLVAAAVLLALGLSRPQIERAGKRWIEPDFPALIAKLRTRFRTRTSV</sequence>
<dbReference type="KEGG" id="pbj:VN24_13415"/>
<feature type="transmembrane region" description="Helical" evidence="1">
    <location>
        <begin position="176"/>
        <end position="194"/>
    </location>
</feature>
<feature type="transmembrane region" description="Helical" evidence="1">
    <location>
        <begin position="146"/>
        <end position="164"/>
    </location>
</feature>
<dbReference type="Proteomes" id="UP000032633">
    <property type="component" value="Chromosome"/>
</dbReference>
<evidence type="ECO:0000256" key="1">
    <source>
        <dbReference type="SAM" id="Phobius"/>
    </source>
</evidence>
<accession>A0A0D5NR26</accession>
<dbReference type="EMBL" id="CP011058">
    <property type="protein sequence ID" value="AJY77711.1"/>
    <property type="molecule type" value="Genomic_DNA"/>
</dbReference>
<proteinExistence type="predicted"/>
<evidence type="ECO:0000313" key="3">
    <source>
        <dbReference type="Proteomes" id="UP000032633"/>
    </source>
</evidence>
<reference evidence="2 3" key="1">
    <citation type="journal article" date="2015" name="J. Biotechnol.">
        <title>Complete genome sequence of Paenibacillus beijingensis 7188(T) (=DSM 24997(T)), a novel rhizobacterium from jujube garden soil.</title>
        <authorList>
            <person name="Kwak Y."/>
            <person name="Shin J.H."/>
        </authorList>
    </citation>
    <scope>NUCLEOTIDE SEQUENCE [LARGE SCALE GENOMIC DNA]</scope>
    <source>
        <strain evidence="2 3">DSM 24997</strain>
    </source>
</reference>
<feature type="transmembrane region" description="Helical" evidence="1">
    <location>
        <begin position="93"/>
        <end position="111"/>
    </location>
</feature>
<evidence type="ECO:0000313" key="2">
    <source>
        <dbReference type="EMBL" id="AJY77711.1"/>
    </source>
</evidence>
<organism evidence="2 3">
    <name type="scientific">Paenibacillus beijingensis</name>
    <dbReference type="NCBI Taxonomy" id="1126833"/>
    <lineage>
        <taxon>Bacteria</taxon>
        <taxon>Bacillati</taxon>
        <taxon>Bacillota</taxon>
        <taxon>Bacilli</taxon>
        <taxon>Bacillales</taxon>
        <taxon>Paenibacillaceae</taxon>
        <taxon>Paenibacillus</taxon>
    </lineage>
</organism>
<dbReference type="HOGENOM" id="CLU_047004_1_0_9"/>
<reference evidence="3" key="2">
    <citation type="submission" date="2015-03" db="EMBL/GenBank/DDBJ databases">
        <title>Genome sequence of Paenibacillus beijingensis strain DSM 24997T.</title>
        <authorList>
            <person name="Kwak Y."/>
            <person name="Shin J.-H."/>
        </authorList>
    </citation>
    <scope>NUCLEOTIDE SEQUENCE [LARGE SCALE GENOMIC DNA]</scope>
    <source>
        <strain evidence="3">DSM 24997</strain>
    </source>
</reference>
<dbReference type="InterPro" id="IPR052734">
    <property type="entry name" value="Nod_factor_acetyltransferase"/>
</dbReference>
<keyword evidence="3" id="KW-1185">Reference proteome</keyword>
<dbReference type="STRING" id="1126833.VN24_13415"/>
<feature type="transmembrane region" description="Helical" evidence="1">
    <location>
        <begin position="282"/>
        <end position="299"/>
    </location>
</feature>
<dbReference type="PATRIC" id="fig|1126833.4.peg.2926"/>
<dbReference type="PANTHER" id="PTHR37312">
    <property type="entry name" value="MEMBRANE-BOUND ACYLTRANSFERASE YKRP-RELATED"/>
    <property type="match status" value="1"/>
</dbReference>
<feature type="transmembrane region" description="Helical" evidence="1">
    <location>
        <begin position="223"/>
        <end position="243"/>
    </location>
</feature>
<dbReference type="PANTHER" id="PTHR37312:SF1">
    <property type="entry name" value="MEMBRANE-BOUND ACYLTRANSFERASE YKRP-RELATED"/>
    <property type="match status" value="1"/>
</dbReference>